<gene>
    <name evidence="1" type="primary">flgM</name>
    <name evidence="1" type="ORF">MW7_001075</name>
</gene>
<keyword evidence="1" id="KW-0966">Cell projection</keyword>
<evidence type="ECO:0000313" key="2">
    <source>
        <dbReference type="Proteomes" id="UP000004277"/>
    </source>
</evidence>
<organism evidence="1 2">
    <name type="scientific">Imbroritus primus</name>
    <dbReference type="NCBI Taxonomy" id="3058603"/>
    <lineage>
        <taxon>Bacteria</taxon>
        <taxon>Pseudomonadati</taxon>
        <taxon>Pseudomonadota</taxon>
        <taxon>Betaproteobacteria</taxon>
        <taxon>Burkholderiales</taxon>
        <taxon>Burkholderiaceae</taxon>
        <taxon>Imbroritus</taxon>
    </lineage>
</organism>
<reference evidence="1" key="1">
    <citation type="submission" date="2019-05" db="EMBL/GenBank/DDBJ databases">
        <title>Revised genome assembly of Burkholderiaceae (previously Ralstonia) sp. PBA.</title>
        <authorList>
            <person name="Gan H.M."/>
        </authorList>
    </citation>
    <scope>NUCLEOTIDE SEQUENCE</scope>
    <source>
        <strain evidence="1">PBA</strain>
    </source>
</reference>
<dbReference type="EMBL" id="AKCV02000004">
    <property type="protein sequence ID" value="TMS59803.1"/>
    <property type="molecule type" value="Genomic_DNA"/>
</dbReference>
<dbReference type="Proteomes" id="UP000004277">
    <property type="component" value="Unassembled WGS sequence"/>
</dbReference>
<protein>
    <submittedName>
        <fullName evidence="1">Flagellar biosynthesis anti-sigma factor FlgM</fullName>
    </submittedName>
</protein>
<accession>A0ACD3SVX1</accession>
<keyword evidence="1" id="KW-0969">Cilium</keyword>
<keyword evidence="1" id="KW-0282">Flagellum</keyword>
<evidence type="ECO:0000313" key="1">
    <source>
        <dbReference type="EMBL" id="TMS59803.1"/>
    </source>
</evidence>
<name>A0ACD3SVX1_9BURK</name>
<keyword evidence="2" id="KW-1185">Reference proteome</keyword>
<proteinExistence type="predicted"/>
<sequence>MKKTVSSTPPAAPTKDATSPAAQSVHRPAVGHAGSTATTGEPALSVQALQQTLVAQPEPIDTARVEAIRAAIREGRLPINAEGIADAAMKAAFELLGKPDSTR</sequence>
<comment type="caution">
    <text evidence="1">The sequence shown here is derived from an EMBL/GenBank/DDBJ whole genome shotgun (WGS) entry which is preliminary data.</text>
</comment>